<dbReference type="Proteomes" id="UP000515163">
    <property type="component" value="Unplaced"/>
</dbReference>
<dbReference type="InParanoid" id="A0A6P8I1C2"/>
<dbReference type="InterPro" id="IPR043153">
    <property type="entry name" value="DENN_C"/>
</dbReference>
<dbReference type="KEGG" id="aten:116298137"/>
<dbReference type="FunCoup" id="A0A6P8I1C2">
    <property type="interactions" value="1608"/>
</dbReference>
<feature type="compositionally biased region" description="Basic and acidic residues" evidence="2">
    <location>
        <begin position="558"/>
        <end position="574"/>
    </location>
</feature>
<dbReference type="AlphaFoldDB" id="A0A6P8I1C2"/>
<evidence type="ECO:0000256" key="2">
    <source>
        <dbReference type="SAM" id="MobiDB-lite"/>
    </source>
</evidence>
<evidence type="ECO:0000313" key="5">
    <source>
        <dbReference type="RefSeq" id="XP_031562374.1"/>
    </source>
</evidence>
<feature type="compositionally biased region" description="Basic and acidic residues" evidence="2">
    <location>
        <begin position="582"/>
        <end position="596"/>
    </location>
</feature>
<dbReference type="PANTHER" id="PTHR31017">
    <property type="entry name" value="LATE SECRETORY PATHWAY PROTEIN AVL9-RELATED"/>
    <property type="match status" value="1"/>
</dbReference>
<dbReference type="OrthoDB" id="26278at2759"/>
<dbReference type="InterPro" id="IPR051731">
    <property type="entry name" value="DENND11/AVL9_GEFs"/>
</dbReference>
<feature type="region of interest" description="Disordered" evidence="2">
    <location>
        <begin position="502"/>
        <end position="596"/>
    </location>
</feature>
<dbReference type="InterPro" id="IPR037516">
    <property type="entry name" value="Tripartite_DENN"/>
</dbReference>
<accession>A0A6P8I1C2</accession>
<reference evidence="5" key="1">
    <citation type="submission" date="2025-08" db="UniProtKB">
        <authorList>
            <consortium name="RefSeq"/>
        </authorList>
    </citation>
    <scope>IDENTIFICATION</scope>
    <source>
        <tissue evidence="5">Tentacle</tissue>
    </source>
</reference>
<name>A0A6P8I1C2_ACTTE</name>
<feature type="compositionally biased region" description="Basic and acidic residues" evidence="2">
    <location>
        <begin position="516"/>
        <end position="551"/>
    </location>
</feature>
<evidence type="ECO:0000313" key="4">
    <source>
        <dbReference type="Proteomes" id="UP000515163"/>
    </source>
</evidence>
<evidence type="ECO:0000256" key="1">
    <source>
        <dbReference type="ARBA" id="ARBA00038178"/>
    </source>
</evidence>
<protein>
    <submittedName>
        <fullName evidence="5">Late secretory pathway protein AVL9 homolog isoform X1</fullName>
    </submittedName>
</protein>
<dbReference type="PROSITE" id="PS50211">
    <property type="entry name" value="DENN"/>
    <property type="match status" value="1"/>
</dbReference>
<gene>
    <name evidence="5" type="primary">LOC116298137</name>
</gene>
<comment type="similarity">
    <text evidence="1">Belongs to the AVL9 family.</text>
</comment>
<dbReference type="PANTHER" id="PTHR31017:SF1">
    <property type="entry name" value="LATE SECRETORY PATHWAY PROTEIN AVL9 HOMOLOG"/>
    <property type="match status" value="1"/>
</dbReference>
<dbReference type="GO" id="GO:0005737">
    <property type="term" value="C:cytoplasm"/>
    <property type="evidence" value="ECO:0007669"/>
    <property type="project" value="TreeGrafter"/>
</dbReference>
<keyword evidence="4" id="KW-1185">Reference proteome</keyword>
<feature type="compositionally biased region" description="Polar residues" evidence="2">
    <location>
        <begin position="505"/>
        <end position="515"/>
    </location>
</feature>
<dbReference type="Pfam" id="PF09794">
    <property type="entry name" value="Avl9"/>
    <property type="match status" value="1"/>
</dbReference>
<dbReference type="GeneID" id="116298137"/>
<proteinExistence type="inferred from homology"/>
<organism evidence="4 5">
    <name type="scientific">Actinia tenebrosa</name>
    <name type="common">Australian red waratah sea anemone</name>
    <dbReference type="NCBI Taxonomy" id="6105"/>
    <lineage>
        <taxon>Eukaryota</taxon>
        <taxon>Metazoa</taxon>
        <taxon>Cnidaria</taxon>
        <taxon>Anthozoa</taxon>
        <taxon>Hexacorallia</taxon>
        <taxon>Actiniaria</taxon>
        <taxon>Actiniidae</taxon>
        <taxon>Actinia</taxon>
    </lineage>
</organism>
<feature type="domain" description="UDENN" evidence="3">
    <location>
        <begin position="11"/>
        <end position="433"/>
    </location>
</feature>
<dbReference type="Gene3D" id="3.40.50.11500">
    <property type="match status" value="1"/>
</dbReference>
<dbReference type="RefSeq" id="XP_031562374.1">
    <property type="nucleotide sequence ID" value="XM_031706514.1"/>
</dbReference>
<evidence type="ECO:0000259" key="3">
    <source>
        <dbReference type="PROSITE" id="PS50211"/>
    </source>
</evidence>
<sequence length="596" mass="67379">MADEDAKRPVLHVVVVGFHHQRGSEVEYSLPPLIQGEGNKSSKIPVEWKTLPFMAMPDGAHNHDSETTYFHLPSLIKTPNSCKQNTLFCVSCCRKIETKELKNKTEDITRHTVQKSVCVISKFPLYGYIQAKLEVATKVYFEERDFSQVAILEELYKNLNSSLSPEIMTDSLLHVGLSPLQLIIQFRQRVLMLFKLLLLEKKVIFYGYHVMNACSQVLSLVSLLPRVLVNGLGQAALTEQSNYCYQDHESDPLYPAHLNDNQLNTDQYGFPLAIFTKNSVFHPYLSLQQMDVLKDPKVDSFVVVVSNALYRQQRPICDVMVDLESGTIEVHQQDLQDVLALSTADLRFTDYIVQHVTGHDENETSETGWDGSEEWIRMQFKVYLLSLLSTVSRSDEEEMENFNSGFISCWKKTHNYAIWNDKKHVGIDELRSGHPFQGQVGLNDLKIRLSYAYHDVAAKSMQTEQGRKLGQAVAQTGRAVGGAFSTARSFVTSWLSDIAKDQKQIQEQPSDSDQSAETRDVCETRDDVTRDLTSTEDKESPGSTVIHDKVSDGNQSEGSRDLKDTYDERTRDLSDTQGTESGDTRVAETGIKDHVD</sequence>
<dbReference type="InterPro" id="IPR018307">
    <property type="entry name" value="ABL9/DENND6_dom"/>
</dbReference>